<dbReference type="OrthoDB" id="10257049at2759"/>
<sequence length="359" mass="37566">MSDTPSKSIYLGPDGKLDVQEVTETYTPQGSQSLVRVRYSGINPCDFNFFYVGLHSFITGFDFSGTVVETGPASPFKVGDTVCGLSKVAFPQPSSAGTHQDLAITEANLTYTVPPGIELKDAGAIALVSQTAIDALFNGLGFGLPVANLSGIDPKNQSILIWGGASSVGIAAIQIAKAAGFHPIFTTASPKNHATLERYGATLSFDYKSPSVVDEIRAAAKAQGVTLTTVLDTVGHGLTIPGVAPELTSPALARSALSNVSDAHELKLVCTLPVRNDPAFKFCTSYRPSGSTDAMGGPQDPEAPTRIRKAMEYFLASYETVVKLPNITVVMGASAGIGGIEKVARGNVSMEKVVIAHPM</sequence>
<dbReference type="SUPFAM" id="SSF50129">
    <property type="entry name" value="GroES-like"/>
    <property type="match status" value="1"/>
</dbReference>
<dbReference type="InterPro" id="IPR020843">
    <property type="entry name" value="ER"/>
</dbReference>
<dbReference type="InterPro" id="IPR013149">
    <property type="entry name" value="ADH-like_C"/>
</dbReference>
<dbReference type="Pfam" id="PF00107">
    <property type="entry name" value="ADH_zinc_N"/>
    <property type="match status" value="1"/>
</dbReference>
<feature type="domain" description="Enoyl reductase (ER)" evidence="4">
    <location>
        <begin position="12"/>
        <end position="355"/>
    </location>
</feature>
<dbReference type="EMBL" id="MU001811">
    <property type="protein sequence ID" value="KAF2797226.1"/>
    <property type="molecule type" value="Genomic_DNA"/>
</dbReference>
<comment type="subunit">
    <text evidence="2">Monomer.</text>
</comment>
<keyword evidence="6" id="KW-1185">Reference proteome</keyword>
<dbReference type="CDD" id="cd08249">
    <property type="entry name" value="enoyl_reductase_like"/>
    <property type="match status" value="1"/>
</dbReference>
<dbReference type="Gene3D" id="3.40.50.720">
    <property type="entry name" value="NAD(P)-binding Rossmann-like Domain"/>
    <property type="match status" value="1"/>
</dbReference>
<evidence type="ECO:0000313" key="5">
    <source>
        <dbReference type="EMBL" id="KAF2797226.1"/>
    </source>
</evidence>
<proteinExistence type="inferred from homology"/>
<dbReference type="SUPFAM" id="SSF51735">
    <property type="entry name" value="NAD(P)-binding Rossmann-fold domains"/>
    <property type="match status" value="1"/>
</dbReference>
<dbReference type="Proteomes" id="UP000799757">
    <property type="component" value="Unassembled WGS sequence"/>
</dbReference>
<dbReference type="PANTHER" id="PTHR45348">
    <property type="entry name" value="HYPOTHETICAL OXIDOREDUCTASE (EUROFUNG)"/>
    <property type="match status" value="1"/>
</dbReference>
<evidence type="ECO:0000256" key="2">
    <source>
        <dbReference type="ARBA" id="ARBA00011245"/>
    </source>
</evidence>
<dbReference type="InterPro" id="IPR011032">
    <property type="entry name" value="GroES-like_sf"/>
</dbReference>
<evidence type="ECO:0000313" key="6">
    <source>
        <dbReference type="Proteomes" id="UP000799757"/>
    </source>
</evidence>
<name>A0A6A6XL01_9PLEO</name>
<dbReference type="InterPro" id="IPR013154">
    <property type="entry name" value="ADH-like_N"/>
</dbReference>
<dbReference type="SMART" id="SM00829">
    <property type="entry name" value="PKS_ER"/>
    <property type="match status" value="1"/>
</dbReference>
<organism evidence="5 6">
    <name type="scientific">Melanomma pulvis-pyrius CBS 109.77</name>
    <dbReference type="NCBI Taxonomy" id="1314802"/>
    <lineage>
        <taxon>Eukaryota</taxon>
        <taxon>Fungi</taxon>
        <taxon>Dikarya</taxon>
        <taxon>Ascomycota</taxon>
        <taxon>Pezizomycotina</taxon>
        <taxon>Dothideomycetes</taxon>
        <taxon>Pleosporomycetidae</taxon>
        <taxon>Pleosporales</taxon>
        <taxon>Melanommataceae</taxon>
        <taxon>Melanomma</taxon>
    </lineage>
</organism>
<comment type="similarity">
    <text evidence="1">Belongs to the zinc-containing alcohol dehydrogenase family.</text>
</comment>
<keyword evidence="3" id="KW-0560">Oxidoreductase</keyword>
<dbReference type="PANTHER" id="PTHR45348:SF7">
    <property type="entry name" value="ZINC BINDING OXIDOREDUCTASE, PUTATIVE-RELATED"/>
    <property type="match status" value="1"/>
</dbReference>
<dbReference type="GO" id="GO:0016651">
    <property type="term" value="F:oxidoreductase activity, acting on NAD(P)H"/>
    <property type="evidence" value="ECO:0007669"/>
    <property type="project" value="InterPro"/>
</dbReference>
<dbReference type="Gene3D" id="3.90.180.10">
    <property type="entry name" value="Medium-chain alcohol dehydrogenases, catalytic domain"/>
    <property type="match status" value="1"/>
</dbReference>
<dbReference type="InterPro" id="IPR036291">
    <property type="entry name" value="NAD(P)-bd_dom_sf"/>
</dbReference>
<accession>A0A6A6XL01</accession>
<dbReference type="AlphaFoldDB" id="A0A6A6XL01"/>
<reference evidence="5" key="1">
    <citation type="journal article" date="2020" name="Stud. Mycol.">
        <title>101 Dothideomycetes genomes: a test case for predicting lifestyles and emergence of pathogens.</title>
        <authorList>
            <person name="Haridas S."/>
            <person name="Albert R."/>
            <person name="Binder M."/>
            <person name="Bloem J."/>
            <person name="Labutti K."/>
            <person name="Salamov A."/>
            <person name="Andreopoulos B."/>
            <person name="Baker S."/>
            <person name="Barry K."/>
            <person name="Bills G."/>
            <person name="Bluhm B."/>
            <person name="Cannon C."/>
            <person name="Castanera R."/>
            <person name="Culley D."/>
            <person name="Daum C."/>
            <person name="Ezra D."/>
            <person name="Gonzalez J."/>
            <person name="Henrissat B."/>
            <person name="Kuo A."/>
            <person name="Liang C."/>
            <person name="Lipzen A."/>
            <person name="Lutzoni F."/>
            <person name="Magnuson J."/>
            <person name="Mondo S."/>
            <person name="Nolan M."/>
            <person name="Ohm R."/>
            <person name="Pangilinan J."/>
            <person name="Park H.-J."/>
            <person name="Ramirez L."/>
            <person name="Alfaro M."/>
            <person name="Sun H."/>
            <person name="Tritt A."/>
            <person name="Yoshinaga Y."/>
            <person name="Zwiers L.-H."/>
            <person name="Turgeon B."/>
            <person name="Goodwin S."/>
            <person name="Spatafora J."/>
            <person name="Crous P."/>
            <person name="Grigoriev I."/>
        </authorList>
    </citation>
    <scope>NUCLEOTIDE SEQUENCE</scope>
    <source>
        <strain evidence="5">CBS 109.77</strain>
    </source>
</reference>
<dbReference type="InterPro" id="IPR047122">
    <property type="entry name" value="Trans-enoyl_RdTase-like"/>
</dbReference>
<gene>
    <name evidence="5" type="ORF">K505DRAFT_399152</name>
</gene>
<protein>
    <submittedName>
        <fullName evidence="5">NAD(P)-binding protein</fullName>
    </submittedName>
</protein>
<dbReference type="Pfam" id="PF08240">
    <property type="entry name" value="ADH_N"/>
    <property type="match status" value="1"/>
</dbReference>
<evidence type="ECO:0000259" key="4">
    <source>
        <dbReference type="SMART" id="SM00829"/>
    </source>
</evidence>
<evidence type="ECO:0000256" key="3">
    <source>
        <dbReference type="ARBA" id="ARBA00023002"/>
    </source>
</evidence>
<evidence type="ECO:0000256" key="1">
    <source>
        <dbReference type="ARBA" id="ARBA00008072"/>
    </source>
</evidence>